<dbReference type="Pfam" id="PF00011">
    <property type="entry name" value="HSP20"/>
    <property type="match status" value="1"/>
</dbReference>
<dbReference type="InterPro" id="IPR031107">
    <property type="entry name" value="Small_HSP"/>
</dbReference>
<evidence type="ECO:0000256" key="2">
    <source>
        <dbReference type="RuleBase" id="RU003616"/>
    </source>
</evidence>
<evidence type="ECO:0000259" key="3">
    <source>
        <dbReference type="PROSITE" id="PS01031"/>
    </source>
</evidence>
<dbReference type="CDD" id="cd06464">
    <property type="entry name" value="ACD_sHsps-like"/>
    <property type="match status" value="1"/>
</dbReference>
<proteinExistence type="inferred from homology"/>
<name>A0ABV8SMB9_9GAMM</name>
<evidence type="ECO:0000313" key="5">
    <source>
        <dbReference type="Proteomes" id="UP001595904"/>
    </source>
</evidence>
<reference evidence="5" key="1">
    <citation type="journal article" date="2019" name="Int. J. Syst. Evol. Microbiol.">
        <title>The Global Catalogue of Microorganisms (GCM) 10K type strain sequencing project: providing services to taxonomists for standard genome sequencing and annotation.</title>
        <authorList>
            <consortium name="The Broad Institute Genomics Platform"/>
            <consortium name="The Broad Institute Genome Sequencing Center for Infectious Disease"/>
            <person name="Wu L."/>
            <person name="Ma J."/>
        </authorList>
    </citation>
    <scope>NUCLEOTIDE SEQUENCE [LARGE SCALE GENOMIC DNA]</scope>
    <source>
        <strain evidence="5">CGMCC 1.10759</strain>
    </source>
</reference>
<dbReference type="InterPro" id="IPR002068">
    <property type="entry name" value="A-crystallin/Hsp20_dom"/>
</dbReference>
<protein>
    <submittedName>
        <fullName evidence="4">Hsp20/alpha crystallin family protein</fullName>
    </submittedName>
</protein>
<comment type="similarity">
    <text evidence="1 2">Belongs to the small heat shock protein (HSP20) family.</text>
</comment>
<gene>
    <name evidence="4" type="ORF">ACFPN2_06510</name>
</gene>
<dbReference type="PANTHER" id="PTHR11527">
    <property type="entry name" value="HEAT-SHOCK PROTEIN 20 FAMILY MEMBER"/>
    <property type="match status" value="1"/>
</dbReference>
<accession>A0ABV8SMB9</accession>
<dbReference type="SUPFAM" id="SSF49764">
    <property type="entry name" value="HSP20-like chaperones"/>
    <property type="match status" value="1"/>
</dbReference>
<dbReference type="InterPro" id="IPR008978">
    <property type="entry name" value="HSP20-like_chaperone"/>
</dbReference>
<evidence type="ECO:0000256" key="1">
    <source>
        <dbReference type="PROSITE-ProRule" id="PRU00285"/>
    </source>
</evidence>
<organism evidence="4 5">
    <name type="scientific">Steroidobacter flavus</name>
    <dbReference type="NCBI Taxonomy" id="1842136"/>
    <lineage>
        <taxon>Bacteria</taxon>
        <taxon>Pseudomonadati</taxon>
        <taxon>Pseudomonadota</taxon>
        <taxon>Gammaproteobacteria</taxon>
        <taxon>Steroidobacterales</taxon>
        <taxon>Steroidobacteraceae</taxon>
        <taxon>Steroidobacter</taxon>
    </lineage>
</organism>
<dbReference type="EMBL" id="JBHSDU010000003">
    <property type="protein sequence ID" value="MFC4308728.1"/>
    <property type="molecule type" value="Genomic_DNA"/>
</dbReference>
<dbReference type="RefSeq" id="WP_380595811.1">
    <property type="nucleotide sequence ID" value="NZ_JBHSDU010000003.1"/>
</dbReference>
<dbReference type="PROSITE" id="PS01031">
    <property type="entry name" value="SHSP"/>
    <property type="match status" value="1"/>
</dbReference>
<sequence length="147" mass="16436">MFGSIYSESPLWSQLRRLEQELDEAFGAGTAWSGGIRSLPPGTFPAINVGSTEEGVTVYLFAPGIDAKKLDISIQQNVLSINGAREEPAEEQGTYYRRERFAGEFRRVISLPDDVDPDKVEASYRDGIVQIRVSRRESTKPRQITVQ</sequence>
<feature type="domain" description="SHSP" evidence="3">
    <location>
        <begin position="38"/>
        <end position="147"/>
    </location>
</feature>
<keyword evidence="5" id="KW-1185">Reference proteome</keyword>
<dbReference type="Proteomes" id="UP001595904">
    <property type="component" value="Unassembled WGS sequence"/>
</dbReference>
<evidence type="ECO:0000313" key="4">
    <source>
        <dbReference type="EMBL" id="MFC4308728.1"/>
    </source>
</evidence>
<dbReference type="Gene3D" id="2.60.40.790">
    <property type="match status" value="1"/>
</dbReference>
<comment type="caution">
    <text evidence="4">The sequence shown here is derived from an EMBL/GenBank/DDBJ whole genome shotgun (WGS) entry which is preliminary data.</text>
</comment>